<dbReference type="SUPFAM" id="SSF55060">
    <property type="entry name" value="GHMP Kinase, C-terminal domain"/>
    <property type="match status" value="1"/>
</dbReference>
<dbReference type="Gene3D" id="3.30.70.890">
    <property type="entry name" value="GHMP kinase, C-terminal domain"/>
    <property type="match status" value="1"/>
</dbReference>
<evidence type="ECO:0000256" key="12">
    <source>
        <dbReference type="ARBA" id="ARBA00022741"/>
    </source>
</evidence>
<sequence length="862" mass="92499">MADGSTDPQYRFGTLCTTTQDAAHRDQYGASSMPVYLSATFKGLPGAEFDYSRSGNPTRTVLQNHLSALQGCRHSYALSSGMACLDVITRLVRANERIVAGNDLYGGTNRLLGILRTTYDIQVDHVDTTDAGIFERHLQRCADDHAQGRAGPVTMVLLESPTNPLIQICDIARFVQLVRQYVPEALVVVDNTMLSPYLMRPLDMGVDLVYDSGTKYLSGHHDIMAGVIATNRDDLAQRVYFLINSVGNGLAPHDCFLLLRGIKTLALRMDRMQENAMQVAHFLESLGFRVNYPGLRSHRGYAVHRRLARGPGSVMSFETGDKELSARIVAAVKLWGVSVSFGCVNSLITMPCLMSHASIDPKVRAERGMPENLIRACVGIEDVRDLLADLTQALLAAGAIRQRGVGADGSAEYERVPVQDEMEVLRAQLRSASLEHTPQPAVPDSLVVSAPGKVILFGEHAVVHGVTAIAAATAMRCYGRVSPRGDRLLRLEMPDIDLGIEWALDTLPWDAAAGAAEAPSELDEALVQRLLPLTAHYPDGDRRQAASLAFLYLYVHLGHASGAGQTFQLRSSLPISAGLGSSAAVSSCLASLMLFTHGRLQMPVHADAPLPRTDVTTVNRWAFVAEKVIHGQPSGVDNTVATHGGAIAFTRAVPSNALTENRLKPISGFDALRLLITDTGVARNTKALVAGVSAQKEQEPERVQAAFDTIQLIADEAQELLEPRPGAEAPSRAATLERLGRLLDLNHLQLVQLGVGHPVLETVRKTCAAPPHRLHAKLTGAGGGGCAITLIRDDLSTAQVDALLQSLATHGFTTYETEVGGPGLGVLRASAADGLAQASRFLDVPASQLADWAAASGTWTFA</sequence>
<dbReference type="GO" id="GO:0016126">
    <property type="term" value="P:sterol biosynthetic process"/>
    <property type="evidence" value="ECO:0007669"/>
    <property type="project" value="UniProtKB-KW"/>
</dbReference>
<keyword evidence="11" id="KW-0479">Metal-binding</keyword>
<dbReference type="Proteomes" id="UP001214603">
    <property type="component" value="Chromosome 2"/>
</dbReference>
<reference evidence="33" key="1">
    <citation type="submission" date="2023-03" db="EMBL/GenBank/DDBJ databases">
        <title>Mating type loci evolution in Malassezia.</title>
        <authorList>
            <person name="Coelho M.A."/>
        </authorList>
    </citation>
    <scope>NUCLEOTIDE SEQUENCE</scope>
    <source>
        <strain evidence="33">CBS 7876</strain>
    </source>
</reference>
<dbReference type="InterPro" id="IPR020568">
    <property type="entry name" value="Ribosomal_Su5_D2-typ_SF"/>
</dbReference>
<comment type="pathway">
    <text evidence="26">Amino-acid biosynthesis; L-methionine biosynthesis via de novo pathway; L-homocysteine from L-cystathionine: step 1/1.</text>
</comment>
<keyword evidence="34" id="KW-1185">Reference proteome</keyword>
<keyword evidence="13" id="KW-0418">Kinase</keyword>
<dbReference type="InterPro" id="IPR015422">
    <property type="entry name" value="PyrdxlP-dep_Trfase_small"/>
</dbReference>
<dbReference type="InterPro" id="IPR013750">
    <property type="entry name" value="GHMP_kinase_C_dom"/>
</dbReference>
<evidence type="ECO:0000256" key="16">
    <source>
        <dbReference type="ARBA" id="ARBA00022898"/>
    </source>
</evidence>
<evidence type="ECO:0000256" key="19">
    <source>
        <dbReference type="ARBA" id="ARBA00023098"/>
    </source>
</evidence>
<keyword evidence="21" id="KW-0486">Methionine biosynthesis</keyword>
<evidence type="ECO:0000256" key="14">
    <source>
        <dbReference type="ARBA" id="ARBA00022840"/>
    </source>
</evidence>
<comment type="cofactor">
    <cofactor evidence="1">
        <name>pyridoxal 5'-phosphate</name>
        <dbReference type="ChEBI" id="CHEBI:597326"/>
    </cofactor>
</comment>
<evidence type="ECO:0000256" key="20">
    <source>
        <dbReference type="ARBA" id="ARBA00023166"/>
    </source>
</evidence>
<dbReference type="FunFam" id="3.30.70.890:FF:000003">
    <property type="entry name" value="Mevalonate kinase"/>
    <property type="match status" value="1"/>
</dbReference>
<keyword evidence="12" id="KW-0547">Nucleotide-binding</keyword>
<dbReference type="EC" id="4.4.1.13" evidence="6"/>
<dbReference type="PANTHER" id="PTHR11808">
    <property type="entry name" value="TRANS-SULFURATION ENZYME FAMILY MEMBER"/>
    <property type="match status" value="1"/>
</dbReference>
<dbReference type="GO" id="GO:0046872">
    <property type="term" value="F:metal ion binding"/>
    <property type="evidence" value="ECO:0007669"/>
    <property type="project" value="UniProtKB-KW"/>
</dbReference>
<dbReference type="PANTHER" id="PTHR11808:SF50">
    <property type="entry name" value="CYSTATHIONINE BETA-LYASE"/>
    <property type="match status" value="1"/>
</dbReference>
<evidence type="ECO:0000256" key="5">
    <source>
        <dbReference type="ARBA" id="ARBA00012103"/>
    </source>
</evidence>
<keyword evidence="10" id="KW-0808">Transferase</keyword>
<keyword evidence="16" id="KW-0663">Pyridoxal phosphate</keyword>
<dbReference type="Pfam" id="PF08544">
    <property type="entry name" value="GHMP_kinases_C"/>
    <property type="match status" value="1"/>
</dbReference>
<comment type="catalytic activity">
    <reaction evidence="29">
        <text>an S-substituted L-cysteine + H2O = a thiol + pyruvate + NH4(+)</text>
        <dbReference type="Rhea" id="RHEA:18121"/>
        <dbReference type="ChEBI" id="CHEBI:15361"/>
        <dbReference type="ChEBI" id="CHEBI:15377"/>
        <dbReference type="ChEBI" id="CHEBI:28938"/>
        <dbReference type="ChEBI" id="CHEBI:29256"/>
        <dbReference type="ChEBI" id="CHEBI:58717"/>
        <dbReference type="EC" id="4.4.1.13"/>
    </reaction>
</comment>
<dbReference type="PROSITE" id="PS00627">
    <property type="entry name" value="GHMP_KINASES_ATP"/>
    <property type="match status" value="1"/>
</dbReference>
<dbReference type="InterPro" id="IPR015421">
    <property type="entry name" value="PyrdxlP-dep_Trfase_major"/>
</dbReference>
<dbReference type="SUPFAM" id="SSF54211">
    <property type="entry name" value="Ribosomal protein S5 domain 2-like"/>
    <property type="match status" value="1"/>
</dbReference>
<evidence type="ECO:0000256" key="27">
    <source>
        <dbReference type="ARBA" id="ARBA00047213"/>
    </source>
</evidence>
<dbReference type="InterPro" id="IPR054542">
    <property type="entry name" value="Cys_met_metab_PP"/>
</dbReference>
<dbReference type="GO" id="GO:0004496">
    <property type="term" value="F:mevalonate kinase activity"/>
    <property type="evidence" value="ECO:0007669"/>
    <property type="project" value="UniProtKB-EC"/>
</dbReference>
<evidence type="ECO:0000256" key="28">
    <source>
        <dbReference type="ARBA" id="ARBA00047517"/>
    </source>
</evidence>
<proteinExistence type="inferred from homology"/>
<dbReference type="InterPro" id="IPR000277">
    <property type="entry name" value="Cys/Met-Metab_PyrdxlP-dep_enz"/>
</dbReference>
<comment type="pathway">
    <text evidence="25">Isoprenoid biosynthesis; isopentenyl diphosphate biosynthesis via mevalonate pathway; isopentenyl diphosphate from (R)-mevalonate: step 1/3.</text>
</comment>
<dbReference type="NCBIfam" id="TIGR01329">
    <property type="entry name" value="cysta_beta_ly_E"/>
    <property type="match status" value="1"/>
</dbReference>
<dbReference type="GO" id="GO:0008299">
    <property type="term" value="P:isoprenoid biosynthetic process"/>
    <property type="evidence" value="ECO:0007669"/>
    <property type="project" value="InterPro"/>
</dbReference>
<evidence type="ECO:0000256" key="21">
    <source>
        <dbReference type="ARBA" id="ARBA00023167"/>
    </source>
</evidence>
<evidence type="ECO:0000313" key="34">
    <source>
        <dbReference type="Proteomes" id="UP001214603"/>
    </source>
</evidence>
<comment type="catalytic activity">
    <reaction evidence="28">
        <text>L,L-cystathionine + H2O = L-homocysteine + pyruvate + NH4(+)</text>
        <dbReference type="Rhea" id="RHEA:13965"/>
        <dbReference type="ChEBI" id="CHEBI:15361"/>
        <dbReference type="ChEBI" id="CHEBI:15377"/>
        <dbReference type="ChEBI" id="CHEBI:28938"/>
        <dbReference type="ChEBI" id="CHEBI:58161"/>
        <dbReference type="ChEBI" id="CHEBI:58199"/>
    </reaction>
</comment>
<dbReference type="FunFam" id="3.90.1150.10:FF:000013">
    <property type="entry name" value="Cystathionine beta-lyase"/>
    <property type="match status" value="1"/>
</dbReference>
<evidence type="ECO:0000256" key="11">
    <source>
        <dbReference type="ARBA" id="ARBA00022723"/>
    </source>
</evidence>
<evidence type="ECO:0000256" key="22">
    <source>
        <dbReference type="ARBA" id="ARBA00023221"/>
    </source>
</evidence>
<dbReference type="GO" id="GO:0005524">
    <property type="term" value="F:ATP binding"/>
    <property type="evidence" value="ECO:0007669"/>
    <property type="project" value="UniProtKB-KW"/>
</dbReference>
<keyword evidence="19" id="KW-0443">Lipid metabolism</keyword>
<dbReference type="GO" id="GO:0047804">
    <property type="term" value="F:cysteine-S-conjugate beta-lyase activity"/>
    <property type="evidence" value="ECO:0007669"/>
    <property type="project" value="UniProtKB-EC"/>
</dbReference>
<dbReference type="GO" id="GO:0030170">
    <property type="term" value="F:pyridoxal phosphate binding"/>
    <property type="evidence" value="ECO:0007669"/>
    <property type="project" value="InterPro"/>
</dbReference>
<evidence type="ECO:0000256" key="1">
    <source>
        <dbReference type="ARBA" id="ARBA00001933"/>
    </source>
</evidence>
<evidence type="ECO:0000256" key="6">
    <source>
        <dbReference type="ARBA" id="ARBA00012224"/>
    </source>
</evidence>
<dbReference type="NCBIfam" id="TIGR00549">
    <property type="entry name" value="mevalon_kin"/>
    <property type="match status" value="1"/>
</dbReference>
<evidence type="ECO:0000256" key="8">
    <source>
        <dbReference type="ARBA" id="ARBA00022516"/>
    </source>
</evidence>
<dbReference type="Pfam" id="PF00288">
    <property type="entry name" value="GHMP_kinases_N"/>
    <property type="match status" value="1"/>
</dbReference>
<dbReference type="AlphaFoldDB" id="A0AAF0DYM0"/>
<evidence type="ECO:0000256" key="9">
    <source>
        <dbReference type="ARBA" id="ARBA00022605"/>
    </source>
</evidence>
<keyword evidence="23 33" id="KW-0456">Lyase</keyword>
<evidence type="ECO:0000256" key="4">
    <source>
        <dbReference type="ARBA" id="ARBA00009077"/>
    </source>
</evidence>
<evidence type="ECO:0000256" key="13">
    <source>
        <dbReference type="ARBA" id="ARBA00022777"/>
    </source>
</evidence>
<keyword evidence="17" id="KW-0752">Steroid biosynthesis</keyword>
<evidence type="ECO:0000256" key="29">
    <source>
        <dbReference type="ARBA" id="ARBA00047625"/>
    </source>
</evidence>
<evidence type="ECO:0000259" key="32">
    <source>
        <dbReference type="Pfam" id="PF08544"/>
    </source>
</evidence>
<dbReference type="InterPro" id="IPR036554">
    <property type="entry name" value="GHMP_kinase_C_sf"/>
</dbReference>
<dbReference type="InterPro" id="IPR006204">
    <property type="entry name" value="GHMP_kinase_N_dom"/>
</dbReference>
<keyword evidence="9" id="KW-0028">Amino-acid biosynthesis</keyword>
<evidence type="ECO:0000256" key="26">
    <source>
        <dbReference type="ARBA" id="ARBA00046315"/>
    </source>
</evidence>
<evidence type="ECO:0000256" key="15">
    <source>
        <dbReference type="ARBA" id="ARBA00022842"/>
    </source>
</evidence>
<keyword evidence="7" id="KW-0963">Cytoplasm</keyword>
<evidence type="ECO:0000256" key="2">
    <source>
        <dbReference type="ARBA" id="ARBA00004496"/>
    </source>
</evidence>
<comment type="catalytic activity">
    <reaction evidence="24">
        <text>(R)-mevalonate + ATP = (R)-5-phosphomevalonate + ADP + H(+)</text>
        <dbReference type="Rhea" id="RHEA:17065"/>
        <dbReference type="ChEBI" id="CHEBI:15378"/>
        <dbReference type="ChEBI" id="CHEBI:30616"/>
        <dbReference type="ChEBI" id="CHEBI:36464"/>
        <dbReference type="ChEBI" id="CHEBI:58146"/>
        <dbReference type="ChEBI" id="CHEBI:456216"/>
        <dbReference type="EC" id="2.7.1.36"/>
    </reaction>
    <physiologicalReaction direction="left-to-right" evidence="24">
        <dbReference type="Rhea" id="RHEA:17066"/>
    </physiologicalReaction>
</comment>
<name>A0AAF0DYM0_9BASI</name>
<evidence type="ECO:0000256" key="23">
    <source>
        <dbReference type="ARBA" id="ARBA00023239"/>
    </source>
</evidence>
<evidence type="ECO:0000256" key="7">
    <source>
        <dbReference type="ARBA" id="ARBA00022490"/>
    </source>
</evidence>
<organism evidence="33 34">
    <name type="scientific">Malassezia obtusa</name>
    <dbReference type="NCBI Taxonomy" id="76774"/>
    <lineage>
        <taxon>Eukaryota</taxon>
        <taxon>Fungi</taxon>
        <taxon>Dikarya</taxon>
        <taxon>Basidiomycota</taxon>
        <taxon>Ustilaginomycotina</taxon>
        <taxon>Malasseziomycetes</taxon>
        <taxon>Malasseziales</taxon>
        <taxon>Malasseziaceae</taxon>
        <taxon>Malassezia</taxon>
    </lineage>
</organism>
<evidence type="ECO:0000256" key="18">
    <source>
        <dbReference type="ARBA" id="ARBA00023011"/>
    </source>
</evidence>
<keyword evidence="8" id="KW-0444">Lipid biosynthesis</keyword>
<dbReference type="GO" id="GO:0005737">
    <property type="term" value="C:cytoplasm"/>
    <property type="evidence" value="ECO:0007669"/>
    <property type="project" value="UniProtKB-SubCell"/>
</dbReference>
<dbReference type="InterPro" id="IPR006203">
    <property type="entry name" value="GHMP_knse_ATP-bd_CS"/>
</dbReference>
<evidence type="ECO:0000256" key="17">
    <source>
        <dbReference type="ARBA" id="ARBA00022955"/>
    </source>
</evidence>
<evidence type="ECO:0000313" key="33">
    <source>
        <dbReference type="EMBL" id="WFD02948.1"/>
    </source>
</evidence>
<evidence type="ECO:0000256" key="30">
    <source>
        <dbReference type="ARBA" id="ARBA00072331"/>
    </source>
</evidence>
<dbReference type="EMBL" id="CP119935">
    <property type="protein sequence ID" value="WFD02948.1"/>
    <property type="molecule type" value="Genomic_DNA"/>
</dbReference>
<dbReference type="InterPro" id="IPR015424">
    <property type="entry name" value="PyrdxlP-dep_Trfase"/>
</dbReference>
<evidence type="ECO:0000256" key="3">
    <source>
        <dbReference type="ARBA" id="ARBA00006495"/>
    </source>
</evidence>
<feature type="domain" description="GHMP kinase C-terminal" evidence="32">
    <location>
        <begin position="735"/>
        <end position="794"/>
    </location>
</feature>
<keyword evidence="14" id="KW-0067">ATP-binding</keyword>
<keyword evidence="18" id="KW-0756">Sterol biosynthesis</keyword>
<dbReference type="Gene3D" id="3.40.640.10">
    <property type="entry name" value="Type I PLP-dependent aspartate aminotransferase-like (Major domain)"/>
    <property type="match status" value="1"/>
</dbReference>
<keyword evidence="15" id="KW-0460">Magnesium</keyword>
<dbReference type="InterPro" id="IPR006238">
    <property type="entry name" value="Cys_b_lyase_euk"/>
</dbReference>
<evidence type="ECO:0000256" key="24">
    <source>
        <dbReference type="ARBA" id="ARBA00029310"/>
    </source>
</evidence>
<dbReference type="Pfam" id="PF01053">
    <property type="entry name" value="Cys_Met_Meta_PP"/>
    <property type="match status" value="1"/>
</dbReference>
<dbReference type="FunFam" id="3.40.640.10:FF:000009">
    <property type="entry name" value="Cystathionine gamma-synthase homolog"/>
    <property type="match status" value="1"/>
</dbReference>
<comment type="similarity">
    <text evidence="4">Belongs to the trans-sulfuration enzymes family.</text>
</comment>
<dbReference type="InterPro" id="IPR014721">
    <property type="entry name" value="Ribsml_uS5_D2-typ_fold_subgr"/>
</dbReference>
<dbReference type="InterPro" id="IPR006205">
    <property type="entry name" value="Mev_gal_kin"/>
</dbReference>
<feature type="domain" description="GHMP kinase N-terminal" evidence="31">
    <location>
        <begin position="558"/>
        <end position="645"/>
    </location>
</feature>
<dbReference type="PRINTS" id="PR00959">
    <property type="entry name" value="MEVGALKINASE"/>
</dbReference>
<protein>
    <recommendedName>
        <fullName evidence="30">Cystathionine beta-lyase</fullName>
        <ecNumber evidence="5">2.7.1.36</ecNumber>
        <ecNumber evidence="6">4.4.1.13</ecNumber>
    </recommendedName>
    <alternativeName>
        <fullName evidence="27">Cysteine-S-conjugate beta-lyase</fullName>
    </alternativeName>
</protein>
<dbReference type="SUPFAM" id="SSF53383">
    <property type="entry name" value="PLP-dependent transferases"/>
    <property type="match status" value="1"/>
</dbReference>
<dbReference type="Gene3D" id="3.90.1150.10">
    <property type="entry name" value="Aspartate Aminotransferase, domain 1"/>
    <property type="match status" value="1"/>
</dbReference>
<accession>A0AAF0DYM0</accession>
<gene>
    <name evidence="33" type="primary">STR3</name>
    <name evidence="33" type="ORF">MOBT1_001637</name>
</gene>
<dbReference type="PROSITE" id="PS00868">
    <property type="entry name" value="CYS_MET_METAB_PP"/>
    <property type="match status" value="1"/>
</dbReference>
<dbReference type="GO" id="GO:0071266">
    <property type="term" value="P:'de novo' L-methionine biosynthetic process"/>
    <property type="evidence" value="ECO:0007669"/>
    <property type="project" value="InterPro"/>
</dbReference>
<dbReference type="EC" id="2.7.1.36" evidence="5"/>
<comment type="subcellular location">
    <subcellularLocation>
        <location evidence="2">Cytoplasm</location>
    </subcellularLocation>
</comment>
<evidence type="ECO:0000256" key="10">
    <source>
        <dbReference type="ARBA" id="ARBA00022679"/>
    </source>
</evidence>
<keyword evidence="20" id="KW-1207">Sterol metabolism</keyword>
<evidence type="ECO:0000259" key="31">
    <source>
        <dbReference type="Pfam" id="PF00288"/>
    </source>
</evidence>
<dbReference type="GO" id="GO:0019346">
    <property type="term" value="P:transsulfuration"/>
    <property type="evidence" value="ECO:0007669"/>
    <property type="project" value="InterPro"/>
</dbReference>
<comment type="similarity">
    <text evidence="3">Belongs to the GHMP kinase family. Mevalonate kinase subfamily.</text>
</comment>
<dbReference type="Gene3D" id="3.30.230.10">
    <property type="match status" value="1"/>
</dbReference>
<evidence type="ECO:0000256" key="25">
    <source>
        <dbReference type="ARBA" id="ARBA00029438"/>
    </source>
</evidence>
<keyword evidence="22" id="KW-0753">Steroid metabolism</keyword>